<dbReference type="AlphaFoldDB" id="A0A2P2KFS9"/>
<accession>A0A2P2KFS9</accession>
<dbReference type="InterPro" id="IPR029035">
    <property type="entry name" value="DHS-like_NAD/FAD-binding_dom"/>
</dbReference>
<dbReference type="InterPro" id="IPR003000">
    <property type="entry name" value="Sirtuin"/>
</dbReference>
<protein>
    <submittedName>
        <fullName evidence="1">Uncharacterized protein</fullName>
    </submittedName>
</protein>
<reference evidence="1" key="1">
    <citation type="submission" date="2018-02" db="EMBL/GenBank/DDBJ databases">
        <title>Rhizophora mucronata_Transcriptome.</title>
        <authorList>
            <person name="Meera S.P."/>
            <person name="Sreeshan A."/>
            <person name="Augustine A."/>
        </authorList>
    </citation>
    <scope>NUCLEOTIDE SEQUENCE</scope>
    <source>
        <tissue evidence="1">Leaf</tissue>
    </source>
</reference>
<dbReference type="GO" id="GO:0070403">
    <property type="term" value="F:NAD+ binding"/>
    <property type="evidence" value="ECO:0007669"/>
    <property type="project" value="InterPro"/>
</dbReference>
<organism evidence="1">
    <name type="scientific">Rhizophora mucronata</name>
    <name type="common">Asiatic mangrove</name>
    <dbReference type="NCBI Taxonomy" id="61149"/>
    <lineage>
        <taxon>Eukaryota</taxon>
        <taxon>Viridiplantae</taxon>
        <taxon>Streptophyta</taxon>
        <taxon>Embryophyta</taxon>
        <taxon>Tracheophyta</taxon>
        <taxon>Spermatophyta</taxon>
        <taxon>Magnoliopsida</taxon>
        <taxon>eudicotyledons</taxon>
        <taxon>Gunneridae</taxon>
        <taxon>Pentapetalae</taxon>
        <taxon>rosids</taxon>
        <taxon>fabids</taxon>
        <taxon>Malpighiales</taxon>
        <taxon>Rhizophoraceae</taxon>
        <taxon>Rhizophora</taxon>
    </lineage>
</organism>
<evidence type="ECO:0000313" key="1">
    <source>
        <dbReference type="EMBL" id="MBX04585.1"/>
    </source>
</evidence>
<name>A0A2P2KFS9_RHIMU</name>
<dbReference type="Pfam" id="PF02146">
    <property type="entry name" value="SIR2"/>
    <property type="match status" value="1"/>
</dbReference>
<dbReference type="EMBL" id="GGEC01024101">
    <property type="protein sequence ID" value="MBX04585.1"/>
    <property type="molecule type" value="Transcribed_RNA"/>
</dbReference>
<dbReference type="SUPFAM" id="SSF52467">
    <property type="entry name" value="DHS-like NAD/FAD-binding domain"/>
    <property type="match status" value="1"/>
</dbReference>
<proteinExistence type="predicted"/>
<sequence length="76" mass="9174">MKIKKIKIYVLKLCFCWTFCEQEFLHSIRTRRRYWARSYAGWRRFITAQPGAAHYALASLEKVGRLNFMVTQNVDR</sequence>
<dbReference type="Gene3D" id="3.40.50.1220">
    <property type="entry name" value="TPP-binding domain"/>
    <property type="match status" value="1"/>
</dbReference>